<reference evidence="2" key="1">
    <citation type="submission" date="2019-01" db="EMBL/GenBank/DDBJ databases">
        <title>Cytophagaceae bacterium strain CAR-16.</title>
        <authorList>
            <person name="Chen W.-M."/>
        </authorList>
    </citation>
    <scope>NUCLEOTIDE SEQUENCE [LARGE SCALE GENOMIC DNA]</scope>
    <source>
        <strain evidence="2">LLJ-11</strain>
    </source>
</reference>
<dbReference type="Proteomes" id="UP000290283">
    <property type="component" value="Unassembled WGS sequence"/>
</dbReference>
<accession>A0A4Q1K221</accession>
<dbReference type="OrthoDB" id="196672at2"/>
<comment type="caution">
    <text evidence="1">The sequence shown here is derived from an EMBL/GenBank/DDBJ whole genome shotgun (WGS) entry which is preliminary data.</text>
</comment>
<evidence type="ECO:0000313" key="1">
    <source>
        <dbReference type="EMBL" id="RXR17343.1"/>
    </source>
</evidence>
<keyword evidence="2" id="KW-1185">Reference proteome</keyword>
<proteinExistence type="predicted"/>
<evidence type="ECO:0000313" key="2">
    <source>
        <dbReference type="Proteomes" id="UP000290283"/>
    </source>
</evidence>
<name>A0A4Q1K221_9FLAO</name>
<dbReference type="RefSeq" id="WP_129436461.1">
    <property type="nucleotide sequence ID" value="NZ_SBKO01000005.1"/>
</dbReference>
<gene>
    <name evidence="1" type="ORF">EQG63_11175</name>
</gene>
<sequence>MDKQIILKIEDSLDLSNIARKAAQNNEWDNNQTSYAIEWYLKHLYLCVKYPSLPIAAISKSADEMWHQHILDTRKYSTDCNQIAGRFLNHTPIYGRPSDFEIAAYSNTLNLYKIEFGMEPSDKGQTSGDYSYRNPESET</sequence>
<dbReference type="AlphaFoldDB" id="A0A4Q1K221"/>
<dbReference type="EMBL" id="SBKO01000005">
    <property type="protein sequence ID" value="RXR17343.1"/>
    <property type="molecule type" value="Genomic_DNA"/>
</dbReference>
<organism evidence="1 2">
    <name type="scientific">Flavobacterium amnicola</name>
    <dbReference type="NCBI Taxonomy" id="2506422"/>
    <lineage>
        <taxon>Bacteria</taxon>
        <taxon>Pseudomonadati</taxon>
        <taxon>Bacteroidota</taxon>
        <taxon>Flavobacteriia</taxon>
        <taxon>Flavobacteriales</taxon>
        <taxon>Flavobacteriaceae</taxon>
        <taxon>Flavobacterium</taxon>
    </lineage>
</organism>
<protein>
    <submittedName>
        <fullName evidence="1">Uncharacterized protein</fullName>
    </submittedName>
</protein>